<comment type="caution">
    <text evidence="3">The sequence shown here is derived from an EMBL/GenBank/DDBJ whole genome shotgun (WGS) entry which is preliminary data.</text>
</comment>
<dbReference type="GO" id="GO:0016989">
    <property type="term" value="F:sigma factor antagonist activity"/>
    <property type="evidence" value="ECO:0007669"/>
    <property type="project" value="TreeGrafter"/>
</dbReference>
<evidence type="ECO:0000259" key="2">
    <source>
        <dbReference type="Pfam" id="PF04773"/>
    </source>
</evidence>
<keyword evidence="1" id="KW-0472">Membrane</keyword>
<organism evidence="3 4">
    <name type="scientific">Cognatiluteimonas weifangensis</name>
    <dbReference type="NCBI Taxonomy" id="2303539"/>
    <lineage>
        <taxon>Bacteria</taxon>
        <taxon>Pseudomonadati</taxon>
        <taxon>Pseudomonadota</taxon>
        <taxon>Gammaproteobacteria</taxon>
        <taxon>Lysobacterales</taxon>
        <taxon>Lysobacteraceae</taxon>
        <taxon>Cognatiluteimonas</taxon>
    </lineage>
</organism>
<dbReference type="OrthoDB" id="9771237at2"/>
<dbReference type="EMBL" id="QVPD01000003">
    <property type="protein sequence ID" value="RFP61521.1"/>
    <property type="molecule type" value="Genomic_DNA"/>
</dbReference>
<feature type="transmembrane region" description="Helical" evidence="1">
    <location>
        <begin position="120"/>
        <end position="141"/>
    </location>
</feature>
<evidence type="ECO:0000313" key="4">
    <source>
        <dbReference type="Proteomes" id="UP000262917"/>
    </source>
</evidence>
<reference evidence="3 4" key="1">
    <citation type="submission" date="2018-08" db="EMBL/GenBank/DDBJ databases">
        <title>Lysobacter weifangensis sp. nov., a new member of the family 'Xanthomonadaceae', isolated from soil in a farmland.</title>
        <authorList>
            <person name="Zhao H."/>
        </authorList>
    </citation>
    <scope>NUCLEOTIDE SEQUENCE [LARGE SCALE GENOMIC DNA]</scope>
    <source>
        <strain evidence="3 4">WF-2</strain>
    </source>
</reference>
<dbReference type="AlphaFoldDB" id="A0A372DPN8"/>
<dbReference type="InterPro" id="IPR006860">
    <property type="entry name" value="FecR"/>
</dbReference>
<keyword evidence="4" id="KW-1185">Reference proteome</keyword>
<accession>A0A372DPN8</accession>
<dbReference type="PANTHER" id="PTHR30273">
    <property type="entry name" value="PERIPLASMIC SIGNAL SENSOR AND SIGMA FACTOR ACTIVATOR FECR-RELATED"/>
    <property type="match status" value="1"/>
</dbReference>
<dbReference type="PIRSF" id="PIRSF018266">
    <property type="entry name" value="FecR"/>
    <property type="match status" value="1"/>
</dbReference>
<proteinExistence type="predicted"/>
<dbReference type="PANTHER" id="PTHR30273:SF2">
    <property type="entry name" value="PROTEIN FECR"/>
    <property type="match status" value="1"/>
</dbReference>
<dbReference type="Pfam" id="PF04773">
    <property type="entry name" value="FecR"/>
    <property type="match status" value="1"/>
</dbReference>
<gene>
    <name evidence="3" type="ORF">D0Y53_04185</name>
</gene>
<evidence type="ECO:0000313" key="3">
    <source>
        <dbReference type="EMBL" id="RFP61521.1"/>
    </source>
</evidence>
<dbReference type="InterPro" id="IPR012373">
    <property type="entry name" value="Ferrdict_sens_TM"/>
</dbReference>
<keyword evidence="1" id="KW-1133">Transmembrane helix</keyword>
<dbReference type="Gene3D" id="2.60.120.1440">
    <property type="match status" value="1"/>
</dbReference>
<evidence type="ECO:0000256" key="1">
    <source>
        <dbReference type="SAM" id="Phobius"/>
    </source>
</evidence>
<dbReference type="Proteomes" id="UP000262917">
    <property type="component" value="Unassembled WGS sequence"/>
</dbReference>
<sequence length="361" mass="38978">MASSARIEQAAAAWLARRDSGDWPVAAQAEFDAWLRAATAHRVAFLRLQAAWQESGRLAALGAGLAATTPPPRGQWPAAVAEPATAVRGPTPAEPAAAPPDLARLVFAPRPRDRSRRAPLLAGAAAVLLLAVALLGLGWRYGALEQADYRTAMGELRELRLGDGSQVTLSSDSRIQVRLSRRERHIELLRGEAFFAVRKDRQRPFVIAAGRRHVVAVGTAFAVRRSPAELRVVVTHGLVRLDSGPDRAGHPQPSTLLPAGSVAVASGAGIVVRTGPVAEAERQLDWRSGFLDFRDTSLADAAAEFNRYNTRKLVLGDDAVAALRVGGHFRWSNLDTFVRLLELGFPVRVEAGRERIVLHSR</sequence>
<keyword evidence="1" id="KW-0812">Transmembrane</keyword>
<dbReference type="RefSeq" id="WP_117201945.1">
    <property type="nucleotide sequence ID" value="NZ_JBHTBK010000012.1"/>
</dbReference>
<protein>
    <submittedName>
        <fullName evidence="3">DUF4880 domain-containing protein</fullName>
    </submittedName>
</protein>
<feature type="domain" description="FecR protein" evidence="2">
    <location>
        <begin position="148"/>
        <end position="240"/>
    </location>
</feature>
<dbReference type="Gene3D" id="3.55.50.30">
    <property type="match status" value="1"/>
</dbReference>
<name>A0A372DPN8_9GAMM</name>